<protein>
    <submittedName>
        <fullName evidence="10">Lung seven transmembrane receptor-like</fullName>
    </submittedName>
</protein>
<keyword evidence="5 6" id="KW-0472">Membrane</keyword>
<evidence type="ECO:0000256" key="1">
    <source>
        <dbReference type="ARBA" id="ARBA00004141"/>
    </source>
</evidence>
<evidence type="ECO:0000259" key="8">
    <source>
        <dbReference type="Pfam" id="PF06814"/>
    </source>
</evidence>
<feature type="domain" description="CAND6/7 N-terminal" evidence="9">
    <location>
        <begin position="23"/>
        <end position="152"/>
    </location>
</feature>
<evidence type="ECO:0000256" key="7">
    <source>
        <dbReference type="SAM" id="SignalP"/>
    </source>
</evidence>
<keyword evidence="4 6" id="KW-1133">Transmembrane helix</keyword>
<keyword evidence="10" id="KW-0675">Receptor</keyword>
<organism evidence="10 11">
    <name type="scientific">Vigna unguiculata</name>
    <name type="common">Cowpea</name>
    <dbReference type="NCBI Taxonomy" id="3917"/>
    <lineage>
        <taxon>Eukaryota</taxon>
        <taxon>Viridiplantae</taxon>
        <taxon>Streptophyta</taxon>
        <taxon>Embryophyta</taxon>
        <taxon>Tracheophyta</taxon>
        <taxon>Spermatophyta</taxon>
        <taxon>Magnoliopsida</taxon>
        <taxon>eudicotyledons</taxon>
        <taxon>Gunneridae</taxon>
        <taxon>Pentapetalae</taxon>
        <taxon>rosids</taxon>
        <taxon>fabids</taxon>
        <taxon>Fabales</taxon>
        <taxon>Fabaceae</taxon>
        <taxon>Papilionoideae</taxon>
        <taxon>50 kb inversion clade</taxon>
        <taxon>NPAAA clade</taxon>
        <taxon>indigoferoid/millettioid clade</taxon>
        <taxon>Phaseoleae</taxon>
        <taxon>Vigna</taxon>
    </lineage>
</organism>
<evidence type="ECO:0000256" key="6">
    <source>
        <dbReference type="SAM" id="Phobius"/>
    </source>
</evidence>
<name>A0A4D6LXW8_VIGUN</name>
<feature type="transmembrane region" description="Helical" evidence="6">
    <location>
        <begin position="237"/>
        <end position="263"/>
    </location>
</feature>
<evidence type="ECO:0000256" key="5">
    <source>
        <dbReference type="ARBA" id="ARBA00023136"/>
    </source>
</evidence>
<dbReference type="InterPro" id="IPR009637">
    <property type="entry name" value="GPR107/GPR108-like"/>
</dbReference>
<dbReference type="PANTHER" id="PTHR21229">
    <property type="entry name" value="LUNG SEVEN TRANSMEMBRANE RECEPTOR"/>
    <property type="match status" value="1"/>
</dbReference>
<dbReference type="AlphaFoldDB" id="A0A4D6LXW8"/>
<feature type="transmembrane region" description="Helical" evidence="6">
    <location>
        <begin position="169"/>
        <end position="191"/>
    </location>
</feature>
<keyword evidence="2 6" id="KW-0812">Transmembrane</keyword>
<dbReference type="GO" id="GO:0016020">
    <property type="term" value="C:membrane"/>
    <property type="evidence" value="ECO:0007669"/>
    <property type="project" value="UniProtKB-SubCell"/>
</dbReference>
<evidence type="ECO:0000313" key="11">
    <source>
        <dbReference type="Proteomes" id="UP000501690"/>
    </source>
</evidence>
<evidence type="ECO:0000256" key="4">
    <source>
        <dbReference type="ARBA" id="ARBA00022989"/>
    </source>
</evidence>
<accession>A0A4D6LXW8</accession>
<sequence length="433" mass="49491">MTKIASAVLLLLFLVSSSTAEIKTITITSDSRHLILFETFRFTYPGHVSIAVSSVFVAASSPPPDPSSQGFFLITKESLLHVLTGIKHNPNFCFLDSPYTQNLFTFRDLSPPPAASFNRTFPVTISNSYSLYFANCAAGSSVTMAVHTEFYNLNRNGSPNYLSFGQTHLPAVFFLFSIAYFSFLAFWLYLCHVTKHYLHRIHLFIALLLLMKALSLLFSAVDMYVVQVSGISRGWDVLFFIFHTIRVVLFFIVVVLVGTRWTFLHPFARGRGKKVIFVVIPLQVMASVALAVVHKTGPYIKDWFIWNLVFLLLDFGSCFLIFFLVVWSLRTLGEITPIAQGKAAMELHEFSVIMMRWFYKVVIGYLLLTRVVLVPLRIIVAYDDKYEWVSYLVEETFSFVFCGVMFYVFRLLHNNAISDEKEEECEIDIKQQE</sequence>
<feature type="transmembrane region" description="Helical" evidence="6">
    <location>
        <begin position="275"/>
        <end position="293"/>
    </location>
</feature>
<dbReference type="EMBL" id="CP039349">
    <property type="protein sequence ID" value="QCD93742.1"/>
    <property type="molecule type" value="Genomic_DNA"/>
</dbReference>
<feature type="signal peptide" evidence="7">
    <location>
        <begin position="1"/>
        <end position="20"/>
    </location>
</feature>
<dbReference type="GO" id="GO:0005794">
    <property type="term" value="C:Golgi apparatus"/>
    <property type="evidence" value="ECO:0007669"/>
    <property type="project" value="TreeGrafter"/>
</dbReference>
<evidence type="ECO:0000259" key="9">
    <source>
        <dbReference type="Pfam" id="PF21904"/>
    </source>
</evidence>
<keyword evidence="11" id="KW-1185">Reference proteome</keyword>
<dbReference type="OrthoDB" id="29657at2759"/>
<dbReference type="Pfam" id="PF06814">
    <property type="entry name" value="GOST_TM"/>
    <property type="match status" value="1"/>
</dbReference>
<gene>
    <name evidence="10" type="ORF">DEO72_LG5g1818</name>
</gene>
<dbReference type="InterPro" id="IPR054103">
    <property type="entry name" value="CAND6-7_N"/>
</dbReference>
<evidence type="ECO:0000256" key="3">
    <source>
        <dbReference type="ARBA" id="ARBA00022729"/>
    </source>
</evidence>
<proteinExistence type="predicted"/>
<dbReference type="InterPro" id="IPR053937">
    <property type="entry name" value="GOST_TM"/>
</dbReference>
<dbReference type="Proteomes" id="UP000501690">
    <property type="component" value="Linkage Group LG5"/>
</dbReference>
<feature type="domain" description="GOST seven transmembrane" evidence="8">
    <location>
        <begin position="171"/>
        <end position="406"/>
    </location>
</feature>
<evidence type="ECO:0000313" key="10">
    <source>
        <dbReference type="EMBL" id="QCD93742.1"/>
    </source>
</evidence>
<feature type="transmembrane region" description="Helical" evidence="6">
    <location>
        <begin position="203"/>
        <end position="225"/>
    </location>
</feature>
<dbReference type="PANTHER" id="PTHR21229:SF56">
    <property type="entry name" value="LUNG SEVEN TRANSMEMBRANE RECEPTOR FAMILY PROTEIN"/>
    <property type="match status" value="1"/>
</dbReference>
<feature type="chain" id="PRO_5020020850" evidence="7">
    <location>
        <begin position="21"/>
        <end position="433"/>
    </location>
</feature>
<reference evidence="10 11" key="1">
    <citation type="submission" date="2019-04" db="EMBL/GenBank/DDBJ databases">
        <title>An improved genome assembly and genetic linkage map for asparagus bean, Vigna unguiculata ssp. sesquipedialis.</title>
        <authorList>
            <person name="Xia Q."/>
            <person name="Zhang R."/>
            <person name="Dong Y."/>
        </authorList>
    </citation>
    <scope>NUCLEOTIDE SEQUENCE [LARGE SCALE GENOMIC DNA]</scope>
    <source>
        <tissue evidence="10">Leaf</tissue>
    </source>
</reference>
<feature type="transmembrane region" description="Helical" evidence="6">
    <location>
        <begin position="388"/>
        <end position="409"/>
    </location>
</feature>
<keyword evidence="3 7" id="KW-0732">Signal</keyword>
<dbReference type="Pfam" id="PF21904">
    <property type="entry name" value="CAND6-7_N"/>
    <property type="match status" value="1"/>
</dbReference>
<evidence type="ECO:0000256" key="2">
    <source>
        <dbReference type="ARBA" id="ARBA00022692"/>
    </source>
</evidence>
<dbReference type="Gramene" id="Vigun04g096800.1.v1.2">
    <property type="protein sequence ID" value="Vigun04g096800.1.v1.2.CDS.1"/>
    <property type="gene ID" value="Vigun04g096800.v1.2"/>
</dbReference>
<comment type="subcellular location">
    <subcellularLocation>
        <location evidence="1">Membrane</location>
        <topology evidence="1">Multi-pass membrane protein</topology>
    </subcellularLocation>
</comment>
<feature type="transmembrane region" description="Helical" evidence="6">
    <location>
        <begin position="305"/>
        <end position="327"/>
    </location>
</feature>
<feature type="transmembrane region" description="Helical" evidence="6">
    <location>
        <begin position="357"/>
        <end position="382"/>
    </location>
</feature>